<organism evidence="4">
    <name type="scientific">Thelazia callipaeda</name>
    <name type="common">Oriental eyeworm</name>
    <name type="synonym">Parasitic nematode</name>
    <dbReference type="NCBI Taxonomy" id="103827"/>
    <lineage>
        <taxon>Eukaryota</taxon>
        <taxon>Metazoa</taxon>
        <taxon>Ecdysozoa</taxon>
        <taxon>Nematoda</taxon>
        <taxon>Chromadorea</taxon>
        <taxon>Rhabditida</taxon>
        <taxon>Spirurina</taxon>
        <taxon>Spiruromorpha</taxon>
        <taxon>Thelazioidea</taxon>
        <taxon>Thelaziidae</taxon>
        <taxon>Thelazia</taxon>
    </lineage>
</organism>
<reference evidence="2 3" key="2">
    <citation type="submission" date="2018-11" db="EMBL/GenBank/DDBJ databases">
        <authorList>
            <consortium name="Pathogen Informatics"/>
        </authorList>
    </citation>
    <scope>NUCLEOTIDE SEQUENCE [LARGE SCALE GENOMIC DNA]</scope>
</reference>
<keyword evidence="3" id="KW-1185">Reference proteome</keyword>
<protein>
    <submittedName>
        <fullName evidence="4">60S ribosomal protein L19</fullName>
    </submittedName>
</protein>
<evidence type="ECO:0000313" key="3">
    <source>
        <dbReference type="Proteomes" id="UP000276776"/>
    </source>
</evidence>
<evidence type="ECO:0000313" key="4">
    <source>
        <dbReference type="WBParaSite" id="TCLT_0001091701-mRNA-1"/>
    </source>
</evidence>
<dbReference type="AlphaFoldDB" id="A0A0N5DCJ3"/>
<evidence type="ECO:0000256" key="1">
    <source>
        <dbReference type="SAM" id="MobiDB-lite"/>
    </source>
</evidence>
<feature type="compositionally biased region" description="Basic and acidic residues" evidence="1">
    <location>
        <begin position="102"/>
        <end position="114"/>
    </location>
</feature>
<dbReference type="EMBL" id="UYYF01005574">
    <property type="protein sequence ID" value="VDN08612.1"/>
    <property type="molecule type" value="Genomic_DNA"/>
</dbReference>
<feature type="region of interest" description="Disordered" evidence="1">
    <location>
        <begin position="94"/>
        <end position="114"/>
    </location>
</feature>
<dbReference type="Proteomes" id="UP000276776">
    <property type="component" value="Unassembled WGS sequence"/>
</dbReference>
<sequence length="114" mass="13277">MNVAINGFVIFFRLTISDRKIGCLMVHIRVMKIRYVIQVSSNEWRRLSRVEYIREEARMREAECVRELYACKMKHACEKKGNLHSTSAAEKMAALPKVTRRGKSDKGLEQSTRD</sequence>
<reference evidence="4" key="1">
    <citation type="submission" date="2017-02" db="UniProtKB">
        <authorList>
            <consortium name="WormBaseParasite"/>
        </authorList>
    </citation>
    <scope>IDENTIFICATION</scope>
</reference>
<gene>
    <name evidence="2" type="ORF">TCLT_LOCUS10894</name>
</gene>
<evidence type="ECO:0000313" key="2">
    <source>
        <dbReference type="EMBL" id="VDN08612.1"/>
    </source>
</evidence>
<name>A0A0N5DCJ3_THECL</name>
<proteinExistence type="predicted"/>
<accession>A0A0N5DCJ3</accession>
<dbReference type="WBParaSite" id="TCLT_0001091701-mRNA-1">
    <property type="protein sequence ID" value="TCLT_0001091701-mRNA-1"/>
    <property type="gene ID" value="TCLT_0001091701"/>
</dbReference>